<dbReference type="EMBL" id="PYFT01000001">
    <property type="protein sequence ID" value="PSR54500.1"/>
    <property type="molecule type" value="Genomic_DNA"/>
</dbReference>
<name>A0A2T2YG68_9BACT</name>
<feature type="domain" description="Signal transduction histidine kinase internal region" evidence="2">
    <location>
        <begin position="168"/>
        <end position="244"/>
    </location>
</feature>
<feature type="transmembrane region" description="Helical" evidence="1">
    <location>
        <begin position="7"/>
        <end position="29"/>
    </location>
</feature>
<keyword evidence="1" id="KW-0472">Membrane</keyword>
<keyword evidence="1" id="KW-0812">Transmembrane</keyword>
<reference evidence="3 4" key="1">
    <citation type="submission" date="2018-03" db="EMBL/GenBank/DDBJ databases">
        <title>Adhaeribacter sp. HMF7605 Genome sequencing and assembly.</title>
        <authorList>
            <person name="Kang H."/>
            <person name="Kang J."/>
            <person name="Cha I."/>
            <person name="Kim H."/>
            <person name="Joh K."/>
        </authorList>
    </citation>
    <scope>NUCLEOTIDE SEQUENCE [LARGE SCALE GENOMIC DNA]</scope>
    <source>
        <strain evidence="3 4">HMF7605</strain>
    </source>
</reference>
<organism evidence="3 4">
    <name type="scientific">Adhaeribacter arboris</name>
    <dbReference type="NCBI Taxonomy" id="2072846"/>
    <lineage>
        <taxon>Bacteria</taxon>
        <taxon>Pseudomonadati</taxon>
        <taxon>Bacteroidota</taxon>
        <taxon>Cytophagia</taxon>
        <taxon>Cytophagales</taxon>
        <taxon>Hymenobacteraceae</taxon>
        <taxon>Adhaeribacter</taxon>
    </lineage>
</organism>
<evidence type="ECO:0000259" key="2">
    <source>
        <dbReference type="Pfam" id="PF06580"/>
    </source>
</evidence>
<keyword evidence="1" id="KW-1133">Transmembrane helix</keyword>
<accession>A0A2T2YG68</accession>
<dbReference type="InterPro" id="IPR010559">
    <property type="entry name" value="Sig_transdc_His_kin_internal"/>
</dbReference>
<feature type="transmembrane region" description="Helical" evidence="1">
    <location>
        <begin position="49"/>
        <end position="67"/>
    </location>
</feature>
<evidence type="ECO:0000313" key="3">
    <source>
        <dbReference type="EMBL" id="PSR54500.1"/>
    </source>
</evidence>
<proteinExistence type="predicted"/>
<dbReference type="Pfam" id="PF06580">
    <property type="entry name" value="His_kinase"/>
    <property type="match status" value="1"/>
</dbReference>
<evidence type="ECO:0000313" key="4">
    <source>
        <dbReference type="Proteomes" id="UP000240357"/>
    </source>
</evidence>
<dbReference type="GO" id="GO:0000155">
    <property type="term" value="F:phosphorelay sensor kinase activity"/>
    <property type="evidence" value="ECO:0007669"/>
    <property type="project" value="InterPro"/>
</dbReference>
<gene>
    <name evidence="3" type="ORF">AHMF7605_13770</name>
</gene>
<dbReference type="InterPro" id="IPR050640">
    <property type="entry name" value="Bact_2-comp_sensor_kinase"/>
</dbReference>
<dbReference type="PANTHER" id="PTHR34220">
    <property type="entry name" value="SENSOR HISTIDINE KINASE YPDA"/>
    <property type="match status" value="1"/>
</dbReference>
<sequence length="355" mass="40861">MKKSFIVLLHIGFWVCYLLLIAIMLAVYYRSSLNVSNQESRILNALKSLFLFAFIPSFTSYFSYYFILFPKYLQHKRIFLLIIHGILISVGAALIGYILIRYWIESGYMIDMDDAGRHGRSTAVTVIIAMTIIGLISGMVALVIKGFITWFNEIKLKKALKDRNYEIEMALIKSKLDPHLLFNTINNIDALILKDAVEASNYLNKLSDIMRFMLYETMAEKILLSQEIEYIEKYIALQKIRTANENYVHFAVTGIIGSKYIAPMIFIPFIENAFKHTHNKKLENAITVNIIIKKETIQLVCENKFDSRPSVKQINSGLGNELIQKRLHLIYSGKHILEVHKNNELYSVNLTITNG</sequence>
<dbReference type="PANTHER" id="PTHR34220:SF7">
    <property type="entry name" value="SENSOR HISTIDINE KINASE YPDA"/>
    <property type="match status" value="1"/>
</dbReference>
<comment type="caution">
    <text evidence="3">The sequence shown here is derived from an EMBL/GenBank/DDBJ whole genome shotgun (WGS) entry which is preliminary data.</text>
</comment>
<feature type="transmembrane region" description="Helical" evidence="1">
    <location>
        <begin position="124"/>
        <end position="148"/>
    </location>
</feature>
<dbReference type="AlphaFoldDB" id="A0A2T2YG68"/>
<dbReference type="GO" id="GO:0016020">
    <property type="term" value="C:membrane"/>
    <property type="evidence" value="ECO:0007669"/>
    <property type="project" value="InterPro"/>
</dbReference>
<dbReference type="OrthoDB" id="9792992at2"/>
<evidence type="ECO:0000256" key="1">
    <source>
        <dbReference type="SAM" id="Phobius"/>
    </source>
</evidence>
<dbReference type="RefSeq" id="WP_106930223.1">
    <property type="nucleotide sequence ID" value="NZ_PYFT01000001.1"/>
</dbReference>
<dbReference type="Proteomes" id="UP000240357">
    <property type="component" value="Unassembled WGS sequence"/>
</dbReference>
<protein>
    <recommendedName>
        <fullName evidence="2">Signal transduction histidine kinase internal region domain-containing protein</fullName>
    </recommendedName>
</protein>
<feature type="transmembrane region" description="Helical" evidence="1">
    <location>
        <begin position="79"/>
        <end position="104"/>
    </location>
</feature>
<keyword evidence="4" id="KW-1185">Reference proteome</keyword>